<protein>
    <submittedName>
        <fullName evidence="1">Uncharacterized protein</fullName>
    </submittedName>
</protein>
<name>A0ABT1JCF3_ACTCY</name>
<comment type="caution">
    <text evidence="1">The sequence shown here is derived from an EMBL/GenBank/DDBJ whole genome shotgun (WGS) entry which is preliminary data.</text>
</comment>
<keyword evidence="2" id="KW-1185">Reference proteome</keyword>
<gene>
    <name evidence="1" type="ORF">G443_000259</name>
</gene>
<proteinExistence type="predicted"/>
<reference evidence="1 2" key="1">
    <citation type="submission" date="2013-07" db="EMBL/GenBank/DDBJ databases">
        <authorList>
            <consortium name="DOE Joint Genome Institute"/>
            <person name="Reeve W."/>
            <person name="Huntemann M."/>
            <person name="Han J."/>
            <person name="Chen A."/>
            <person name="Kyrpides N."/>
            <person name="Mavromatis K."/>
            <person name="Markowitz V."/>
            <person name="Palaniappan K."/>
            <person name="Ivanova N."/>
            <person name="Schaumberg A."/>
            <person name="Pati A."/>
            <person name="Liolios K."/>
            <person name="Nordberg H.P."/>
            <person name="Cantor M.N."/>
            <person name="Hua S.X."/>
            <person name="Woyke T."/>
        </authorList>
    </citation>
    <scope>NUCLEOTIDE SEQUENCE [LARGE SCALE GENOMIC DNA]</scope>
    <source>
        <strain evidence="1 2">DSM 43889</strain>
    </source>
</reference>
<dbReference type="EMBL" id="AUBJ02000001">
    <property type="protein sequence ID" value="MCP2329989.1"/>
    <property type="molecule type" value="Genomic_DNA"/>
</dbReference>
<evidence type="ECO:0000313" key="1">
    <source>
        <dbReference type="EMBL" id="MCP2329989.1"/>
    </source>
</evidence>
<reference evidence="1 2" key="2">
    <citation type="submission" date="2022-06" db="EMBL/GenBank/DDBJ databases">
        <title>Genomic Encyclopedia of Type Strains, Phase I: the one thousand microbial genomes (KMG-I) project.</title>
        <authorList>
            <person name="Kyrpides N."/>
        </authorList>
    </citation>
    <scope>NUCLEOTIDE SEQUENCE [LARGE SCALE GENOMIC DNA]</scope>
    <source>
        <strain evidence="1 2">DSM 43889</strain>
    </source>
</reference>
<evidence type="ECO:0000313" key="2">
    <source>
        <dbReference type="Proteomes" id="UP000791080"/>
    </source>
</evidence>
<accession>A0ABT1JCF3</accession>
<dbReference type="Proteomes" id="UP000791080">
    <property type="component" value="Unassembled WGS sequence"/>
</dbReference>
<dbReference type="RefSeq" id="WP_026418801.1">
    <property type="nucleotide sequence ID" value="NZ_AUBJ02000001.1"/>
</dbReference>
<organism evidence="1 2">
    <name type="scientific">Actinoalloteichus caeruleus DSM 43889</name>
    <dbReference type="NCBI Taxonomy" id="1120930"/>
    <lineage>
        <taxon>Bacteria</taxon>
        <taxon>Bacillati</taxon>
        <taxon>Actinomycetota</taxon>
        <taxon>Actinomycetes</taxon>
        <taxon>Pseudonocardiales</taxon>
        <taxon>Pseudonocardiaceae</taxon>
        <taxon>Actinoalloteichus</taxon>
        <taxon>Actinoalloteichus cyanogriseus</taxon>
    </lineage>
</organism>
<sequence>MSEDTTHPPVRGADQKALRRFVRRHDGAARAVISPLGRPGARICLVGGDGALGDLVVRDDETARRLCASVPGVEISDWDQPTVAALAIGPEHRRRMAGPRARGR</sequence>